<proteinExistence type="predicted"/>
<accession>A0AAQ3Q1U2</accession>
<reference evidence="1 2" key="1">
    <citation type="submission" date="2023-10" db="EMBL/GenBank/DDBJ databases">
        <title>Chromosome-scale genome assembly provides insights into flower coloration mechanisms of Canna indica.</title>
        <authorList>
            <person name="Li C."/>
        </authorList>
    </citation>
    <scope>NUCLEOTIDE SEQUENCE [LARGE SCALE GENOMIC DNA]</scope>
    <source>
        <tissue evidence="1">Flower</tissue>
    </source>
</reference>
<protein>
    <recommendedName>
        <fullName evidence="3">MYB transcription factor</fullName>
    </recommendedName>
</protein>
<organism evidence="1 2">
    <name type="scientific">Canna indica</name>
    <name type="common">Indian-shot</name>
    <dbReference type="NCBI Taxonomy" id="4628"/>
    <lineage>
        <taxon>Eukaryota</taxon>
        <taxon>Viridiplantae</taxon>
        <taxon>Streptophyta</taxon>
        <taxon>Embryophyta</taxon>
        <taxon>Tracheophyta</taxon>
        <taxon>Spermatophyta</taxon>
        <taxon>Magnoliopsida</taxon>
        <taxon>Liliopsida</taxon>
        <taxon>Zingiberales</taxon>
        <taxon>Cannaceae</taxon>
        <taxon>Canna</taxon>
    </lineage>
</organism>
<name>A0AAQ3Q1U2_9LILI</name>
<dbReference type="Gene3D" id="1.10.10.60">
    <property type="entry name" value="Homeodomain-like"/>
    <property type="match status" value="2"/>
</dbReference>
<dbReference type="AlphaFoldDB" id="A0AAQ3Q1U2"/>
<dbReference type="PANTHER" id="PTHR44042:SF41">
    <property type="entry name" value="DUPLICATED HOMEODOMAIN-LIKE SUPERFAMILY PROTEIN-RELATED"/>
    <property type="match status" value="1"/>
</dbReference>
<evidence type="ECO:0000313" key="2">
    <source>
        <dbReference type="Proteomes" id="UP001327560"/>
    </source>
</evidence>
<dbReference type="SUPFAM" id="SSF46689">
    <property type="entry name" value="Homeodomain-like"/>
    <property type="match status" value="1"/>
</dbReference>
<evidence type="ECO:0008006" key="3">
    <source>
        <dbReference type="Google" id="ProtNLM"/>
    </source>
</evidence>
<gene>
    <name evidence="1" type="ORF">Cni_G03498</name>
</gene>
<sequence length="259" mass="29324">MKGCGKSEVWTFLKNNNFEIALARLDLKSPDWLERLALSFPTKTIDQLRDHYLDLVADIDRIDSGLFDAEEVEQVVETTRITPPPPVPPPPVPPHAAAAVVPPHAAPAAAAAKRKRMNWLFLMGLSAHGRGGWRHISKYFIISTTPIQVASHAQKYFNRSRDFYKRTGRSSIQDIRNIGEPPFHSTEAKSIFNVVDWWKTTFDVNTQQECQCSISKCGSKFPTEAFQFTSSTLKAREATYASSWQTIHGNKHRPKRTFE</sequence>
<dbReference type="EMBL" id="CP136890">
    <property type="protein sequence ID" value="WOK94793.1"/>
    <property type="molecule type" value="Genomic_DNA"/>
</dbReference>
<keyword evidence="2" id="KW-1185">Reference proteome</keyword>
<dbReference type="InterPro" id="IPR009057">
    <property type="entry name" value="Homeodomain-like_sf"/>
</dbReference>
<dbReference type="PANTHER" id="PTHR44042">
    <property type="entry name" value="DUPLICATED HOMEODOMAIN-LIKE SUPERFAMILY PROTEIN-RELATED"/>
    <property type="match status" value="1"/>
</dbReference>
<dbReference type="Proteomes" id="UP001327560">
    <property type="component" value="Chromosome 1"/>
</dbReference>
<evidence type="ECO:0000313" key="1">
    <source>
        <dbReference type="EMBL" id="WOK94793.1"/>
    </source>
</evidence>